<feature type="domain" description="Prim-pol family 5" evidence="3">
    <location>
        <begin position="140"/>
        <end position="495"/>
    </location>
</feature>
<evidence type="ECO:0000313" key="4">
    <source>
        <dbReference type="EMBL" id="CAD2219220.1"/>
    </source>
</evidence>
<dbReference type="GO" id="GO:0016817">
    <property type="term" value="F:hydrolase activity, acting on acid anhydrides"/>
    <property type="evidence" value="ECO:0007669"/>
    <property type="project" value="InterPro"/>
</dbReference>
<feature type="domain" description="Primase C-terminal 2" evidence="2">
    <location>
        <begin position="625"/>
        <end position="684"/>
    </location>
</feature>
<dbReference type="VEuPathDB" id="TriTrypDB:ADEAN_000672200"/>
<evidence type="ECO:0000256" key="1">
    <source>
        <dbReference type="SAM" id="MobiDB-lite"/>
    </source>
</evidence>
<sequence>MLRRTVTPLVFSCGAFRHSLAFRQKRPAAEGRTSTANKSSFAGSLGANFKQELAKGAMGAKLGKLTPTASSKPVLVEPPAYEETALTVGRRNTAKEVARQEEEGDTASSEPLLSNPFRNIHDYVVRSYRLDQVLAKSTGQDLVFARQEKKSTAFSFITLCKNSLFYKGHWMCAPDLRDLYNTSRLKSNHQRLLSKTSDDDGSTTRRFYNPTVGLGAPQLHADYALIVAQRLLLFPDSNRHFHAVVGREGVPCDFFADIDLPNETHESGEKILLEIISYLEVRLPGIGFTHPFFLVLANENSMKGGRKGKVSYHLHVRSMTHLLARFEAKGVEEVYQKLHRKNIQMIAGAYRSVTLEKEKKRGKKGGDDGVVDTEDDMEDDLSDLVKAVEEGPPKEKPGALVESKLASKVIAFQDFRIVKLIAEEINQTLGKNVIDLNCYRTNGMLRCAFNYKIASTNNNEVDLAKYTHKGKSAEDKEDNNNSSNSSGGRLVPFTQSQSGNGELQAKLDATNKVLRHLSDPEVLELSFCTRHMEGDASNLKNINSYVKRNFSITAPANSSVKVKHEYQLYRTYLTNKHHFKSIKPRHVLGPLYNVQQEFDMYGNLVSPFLTEKAKWKRFKTAVEKLHHLPPHAAEGFDTWVRVGLALHNFSNEDHVFEEWVKFSLRCPTKFSRETCRKKWTQFERNPDALNWRRGFNYLYHTIWRGL</sequence>
<evidence type="ECO:0000259" key="2">
    <source>
        <dbReference type="Pfam" id="PF08707"/>
    </source>
</evidence>
<gene>
    <name evidence="4" type="ORF">ADEAN_000672200</name>
</gene>
<dbReference type="InterPro" id="IPR014819">
    <property type="entry name" value="PriCT_2"/>
</dbReference>
<accession>A0A7G2CHA0</accession>
<dbReference type="Pfam" id="PF18168">
    <property type="entry name" value="PPL5"/>
    <property type="match status" value="1"/>
</dbReference>
<reference evidence="4 5" key="1">
    <citation type="submission" date="2020-08" db="EMBL/GenBank/DDBJ databases">
        <authorList>
            <person name="Newling K."/>
            <person name="Davey J."/>
            <person name="Forrester S."/>
        </authorList>
    </citation>
    <scope>NUCLEOTIDE SEQUENCE [LARGE SCALE GENOMIC DNA]</scope>
    <source>
        <strain evidence="5">Crithidia deanei Carvalho (ATCC PRA-265)</strain>
    </source>
</reference>
<name>A0A7G2CHA0_9TRYP</name>
<evidence type="ECO:0000259" key="3">
    <source>
        <dbReference type="Pfam" id="PF18168"/>
    </source>
</evidence>
<keyword evidence="5" id="KW-1185">Reference proteome</keyword>
<dbReference type="Pfam" id="PF08707">
    <property type="entry name" value="PriCT_2"/>
    <property type="match status" value="1"/>
</dbReference>
<organism evidence="4 5">
    <name type="scientific">Angomonas deanei</name>
    <dbReference type="NCBI Taxonomy" id="59799"/>
    <lineage>
        <taxon>Eukaryota</taxon>
        <taxon>Discoba</taxon>
        <taxon>Euglenozoa</taxon>
        <taxon>Kinetoplastea</taxon>
        <taxon>Metakinetoplastina</taxon>
        <taxon>Trypanosomatida</taxon>
        <taxon>Trypanosomatidae</taxon>
        <taxon>Strigomonadinae</taxon>
        <taxon>Angomonas</taxon>
    </lineage>
</organism>
<dbReference type="AlphaFoldDB" id="A0A7G2CHA0"/>
<dbReference type="InterPro" id="IPR040550">
    <property type="entry name" value="PPL5"/>
</dbReference>
<feature type="compositionally biased region" description="Basic and acidic residues" evidence="1">
    <location>
        <begin position="357"/>
        <end position="367"/>
    </location>
</feature>
<feature type="region of interest" description="Disordered" evidence="1">
    <location>
        <begin position="357"/>
        <end position="377"/>
    </location>
</feature>
<dbReference type="Proteomes" id="UP000515908">
    <property type="component" value="Chromosome 13"/>
</dbReference>
<proteinExistence type="predicted"/>
<dbReference type="EMBL" id="LR877157">
    <property type="protein sequence ID" value="CAD2219220.1"/>
    <property type="molecule type" value="Genomic_DNA"/>
</dbReference>
<protein>
    <submittedName>
        <fullName evidence="4">Prim-pol family 5/Primase C terminal 2 (PriCT-2), putative</fullName>
    </submittedName>
</protein>
<feature type="region of interest" description="Disordered" evidence="1">
    <location>
        <begin position="91"/>
        <end position="113"/>
    </location>
</feature>
<evidence type="ECO:0000313" key="5">
    <source>
        <dbReference type="Proteomes" id="UP000515908"/>
    </source>
</evidence>
<feature type="region of interest" description="Disordered" evidence="1">
    <location>
        <begin position="469"/>
        <end position="495"/>
    </location>
</feature>